<protein>
    <recommendedName>
        <fullName evidence="2">TRIP4/RQT4 C2HC5-type zinc finger domain-containing protein</fullName>
    </recommendedName>
</protein>
<dbReference type="PANTHER" id="PTHR12963:SF4">
    <property type="entry name" value="ACTIVATING SIGNAL COINTEGRATOR 1"/>
    <property type="match status" value="1"/>
</dbReference>
<comment type="caution">
    <text evidence="3">The sequence shown here is derived from an EMBL/GenBank/DDBJ whole genome shotgun (WGS) entry which is preliminary data.</text>
</comment>
<feature type="compositionally biased region" description="Basic and acidic residues" evidence="1">
    <location>
        <begin position="70"/>
        <end position="99"/>
    </location>
</feature>
<feature type="region of interest" description="Disordered" evidence="1">
    <location>
        <begin position="211"/>
        <end position="234"/>
    </location>
</feature>
<feature type="region of interest" description="Disordered" evidence="1">
    <location>
        <begin position="163"/>
        <end position="194"/>
    </location>
</feature>
<dbReference type="Proteomes" id="UP001145021">
    <property type="component" value="Unassembled WGS sequence"/>
</dbReference>
<dbReference type="EMBL" id="JANBOH010000239">
    <property type="protein sequence ID" value="KAJ1643586.1"/>
    <property type="molecule type" value="Genomic_DNA"/>
</dbReference>
<dbReference type="Pfam" id="PF06221">
    <property type="entry name" value="zf-C2HC5"/>
    <property type="match status" value="1"/>
</dbReference>
<dbReference type="GO" id="GO:0072344">
    <property type="term" value="P:rescue of stalled ribosome"/>
    <property type="evidence" value="ECO:0007669"/>
    <property type="project" value="InterPro"/>
</dbReference>
<feature type="region of interest" description="Disordered" evidence="1">
    <location>
        <begin position="69"/>
        <end position="107"/>
    </location>
</feature>
<proteinExistence type="predicted"/>
<gene>
    <name evidence="3" type="ORF">LPJ64_004644</name>
</gene>
<dbReference type="InterPro" id="IPR009349">
    <property type="entry name" value="TRIP4/RQT4_C2HC5_Znf"/>
</dbReference>
<evidence type="ECO:0000313" key="4">
    <source>
        <dbReference type="Proteomes" id="UP001145021"/>
    </source>
</evidence>
<dbReference type="AlphaFoldDB" id="A0A9W7XFT4"/>
<dbReference type="PANTHER" id="PTHR12963">
    <property type="entry name" value="THYROID RECEPTOR INTERACTING PROTEIN RELATED"/>
    <property type="match status" value="1"/>
</dbReference>
<keyword evidence="4" id="KW-1185">Reference proteome</keyword>
<evidence type="ECO:0000313" key="3">
    <source>
        <dbReference type="EMBL" id="KAJ1643586.1"/>
    </source>
</evidence>
<dbReference type="GO" id="GO:0008270">
    <property type="term" value="F:zinc ion binding"/>
    <property type="evidence" value="ECO:0007669"/>
    <property type="project" value="InterPro"/>
</dbReference>
<dbReference type="GO" id="GO:0005634">
    <property type="term" value="C:nucleus"/>
    <property type="evidence" value="ECO:0007669"/>
    <property type="project" value="InterPro"/>
</dbReference>
<evidence type="ECO:0000256" key="1">
    <source>
        <dbReference type="SAM" id="MobiDB-lite"/>
    </source>
</evidence>
<dbReference type="InterPro" id="IPR039128">
    <property type="entry name" value="TRIP4-like"/>
</dbReference>
<evidence type="ECO:0000259" key="2">
    <source>
        <dbReference type="Pfam" id="PF06221"/>
    </source>
</evidence>
<organism evidence="3 4">
    <name type="scientific">Coemansia asiatica</name>
    <dbReference type="NCBI Taxonomy" id="1052880"/>
    <lineage>
        <taxon>Eukaryota</taxon>
        <taxon>Fungi</taxon>
        <taxon>Fungi incertae sedis</taxon>
        <taxon>Zoopagomycota</taxon>
        <taxon>Kickxellomycotina</taxon>
        <taxon>Kickxellomycetes</taxon>
        <taxon>Kickxellales</taxon>
        <taxon>Kickxellaceae</taxon>
        <taxon>Coemansia</taxon>
    </lineage>
</organism>
<sequence length="437" mass="48516">MHALTVEELGWATKQVALIVGATEDDARPLAEFLATIDSAHELQAQVLDMLGESPLALEFGSQLIAKRFPPIEEKKPDKSQRQQRRERQMQREAEEKKRQQANRKRVKCECQGSEHQLLTNCLTCGRIVCEHEGPGPCMFCGSDVQSPDQQLQQHMRRLLHRDEQKESPVGQQNAKPKPKAAAGNSYSAKVAGGPVATPRAGNLLWDEDEAAAASAASSGQKTQQKHQQRQAEEVSEAEYLDLAFHALNIDRATATPATLAQAEAWARATRRKERLLDYDRTAAQRTRLIDQAADFDPDAATKWMSREEKQHAEAQSAARRLAEEDRASRLSSGMRVLRLDLATGSVGLERPDTQEDAAEPAAYQPPLPHQAATHKRSAAAGAFAHNPLLKDAAEPRFVLHAKKDQRKKQAPDALSLAAAHRRMLRIQTDFDPQLLY</sequence>
<accession>A0A9W7XFT4</accession>
<dbReference type="GO" id="GO:0180022">
    <property type="term" value="C:RQC-trigger complex"/>
    <property type="evidence" value="ECO:0007669"/>
    <property type="project" value="InterPro"/>
</dbReference>
<dbReference type="GO" id="GO:0045893">
    <property type="term" value="P:positive regulation of DNA-templated transcription"/>
    <property type="evidence" value="ECO:0007669"/>
    <property type="project" value="TreeGrafter"/>
</dbReference>
<name>A0A9W7XFT4_9FUNG</name>
<reference evidence="3" key="1">
    <citation type="submission" date="2022-07" db="EMBL/GenBank/DDBJ databases">
        <title>Phylogenomic reconstructions and comparative analyses of Kickxellomycotina fungi.</title>
        <authorList>
            <person name="Reynolds N.K."/>
            <person name="Stajich J.E."/>
            <person name="Barry K."/>
            <person name="Grigoriev I.V."/>
            <person name="Crous P."/>
            <person name="Smith M.E."/>
        </authorList>
    </citation>
    <scope>NUCLEOTIDE SEQUENCE</scope>
    <source>
        <strain evidence="3">NBRC 105413</strain>
    </source>
</reference>
<feature type="domain" description="TRIP4/RQT4 C2HC5-type zinc finger" evidence="2">
    <location>
        <begin position="108"/>
        <end position="152"/>
    </location>
</feature>
<feature type="compositionally biased region" description="Low complexity" evidence="1">
    <location>
        <begin position="212"/>
        <end position="223"/>
    </location>
</feature>